<sequence>MPGREDLPSTLLRSPRKAQDTWVAAHDSALRTYGPGRRAQQTAYAALKHSFEKVGDHWEPKPERGPSDEQAAGGAGRPARPTRGGVNATASRQHLYERAKQLGIPGRSRMSKEDLVTALEKESRRRTARARRSGE</sequence>
<protein>
    <submittedName>
        <fullName evidence="3">Rho termination factor, N-terminal domain</fullName>
    </submittedName>
</protein>
<organism evidence="3 4">
    <name type="scientific">Amycolatopsis australiensis</name>
    <dbReference type="NCBI Taxonomy" id="546364"/>
    <lineage>
        <taxon>Bacteria</taxon>
        <taxon>Bacillati</taxon>
        <taxon>Actinomycetota</taxon>
        <taxon>Actinomycetes</taxon>
        <taxon>Pseudonocardiales</taxon>
        <taxon>Pseudonocardiaceae</taxon>
        <taxon>Amycolatopsis</taxon>
    </lineage>
</organism>
<dbReference type="OrthoDB" id="3731224at2"/>
<evidence type="ECO:0000256" key="1">
    <source>
        <dbReference type="SAM" id="MobiDB-lite"/>
    </source>
</evidence>
<reference evidence="4" key="1">
    <citation type="submission" date="2016-11" db="EMBL/GenBank/DDBJ databases">
        <authorList>
            <person name="Varghese N."/>
            <person name="Submissions S."/>
        </authorList>
    </citation>
    <scope>NUCLEOTIDE SEQUENCE [LARGE SCALE GENOMIC DNA]</scope>
    <source>
        <strain evidence="4">DSM 44671</strain>
    </source>
</reference>
<dbReference type="AlphaFoldDB" id="A0A1K1S5P9"/>
<evidence type="ECO:0000259" key="2">
    <source>
        <dbReference type="Pfam" id="PF07498"/>
    </source>
</evidence>
<evidence type="ECO:0000313" key="4">
    <source>
        <dbReference type="Proteomes" id="UP000182740"/>
    </source>
</evidence>
<dbReference type="Proteomes" id="UP000182740">
    <property type="component" value="Unassembled WGS sequence"/>
</dbReference>
<dbReference type="InterPro" id="IPR009317">
    <property type="entry name" value="ChaB"/>
</dbReference>
<dbReference type="InterPro" id="IPR011112">
    <property type="entry name" value="Rho-like_N"/>
</dbReference>
<feature type="compositionally biased region" description="Basic and acidic residues" evidence="1">
    <location>
        <begin position="110"/>
        <end position="125"/>
    </location>
</feature>
<evidence type="ECO:0000313" key="3">
    <source>
        <dbReference type="EMBL" id="SFW79396.1"/>
    </source>
</evidence>
<dbReference type="Pfam" id="PF06150">
    <property type="entry name" value="ChaB"/>
    <property type="match status" value="1"/>
</dbReference>
<feature type="region of interest" description="Disordered" evidence="1">
    <location>
        <begin position="1"/>
        <end position="20"/>
    </location>
</feature>
<name>A0A1K1S5P9_9PSEU</name>
<dbReference type="Gene3D" id="1.10.1740.70">
    <property type="entry name" value="ChaB"/>
    <property type="match status" value="1"/>
</dbReference>
<feature type="domain" description="Rho termination factor-like N-terminal" evidence="2">
    <location>
        <begin position="95"/>
        <end position="122"/>
    </location>
</feature>
<dbReference type="RefSeq" id="WP_072478310.1">
    <property type="nucleotide sequence ID" value="NZ_FPJG01000006.1"/>
</dbReference>
<dbReference type="GO" id="GO:0006353">
    <property type="term" value="P:DNA-templated transcription termination"/>
    <property type="evidence" value="ECO:0007669"/>
    <property type="project" value="InterPro"/>
</dbReference>
<feature type="compositionally biased region" description="Basic residues" evidence="1">
    <location>
        <begin position="126"/>
        <end position="135"/>
    </location>
</feature>
<gene>
    <name evidence="3" type="ORF">SAMN04489730_4731</name>
</gene>
<dbReference type="STRING" id="546364.SAMN04489730_4731"/>
<keyword evidence="4" id="KW-1185">Reference proteome</keyword>
<dbReference type="SUPFAM" id="SSF140376">
    <property type="entry name" value="ChaB-like"/>
    <property type="match status" value="1"/>
</dbReference>
<accession>A0A1K1S5P9</accession>
<dbReference type="EMBL" id="FPJG01000006">
    <property type="protein sequence ID" value="SFW79396.1"/>
    <property type="molecule type" value="Genomic_DNA"/>
</dbReference>
<dbReference type="Pfam" id="PF07498">
    <property type="entry name" value="Rho_N"/>
    <property type="match status" value="1"/>
</dbReference>
<dbReference type="InterPro" id="IPR037205">
    <property type="entry name" value="ChaB_sf"/>
</dbReference>
<feature type="compositionally biased region" description="Basic and acidic residues" evidence="1">
    <location>
        <begin position="51"/>
        <end position="67"/>
    </location>
</feature>
<feature type="region of interest" description="Disordered" evidence="1">
    <location>
        <begin position="51"/>
        <end position="135"/>
    </location>
</feature>
<proteinExistence type="predicted"/>